<reference evidence="2" key="1">
    <citation type="submission" date="2020-02" db="EMBL/GenBank/DDBJ databases">
        <authorList>
            <person name="Meier V. D."/>
        </authorList>
    </citation>
    <scope>NUCLEOTIDE SEQUENCE</scope>
    <source>
        <strain evidence="2">AVDCRST_MAG81</strain>
    </source>
</reference>
<evidence type="ECO:0000313" key="2">
    <source>
        <dbReference type="EMBL" id="CAA9588525.1"/>
    </source>
</evidence>
<dbReference type="GO" id="GO:0003677">
    <property type="term" value="F:DNA binding"/>
    <property type="evidence" value="ECO:0007669"/>
    <property type="project" value="UniProtKB-KW"/>
</dbReference>
<dbReference type="GO" id="GO:0005524">
    <property type="term" value="F:ATP binding"/>
    <property type="evidence" value="ECO:0007669"/>
    <property type="project" value="UniProtKB-KW"/>
</dbReference>
<proteinExistence type="predicted"/>
<dbReference type="PIRSF" id="PIRSF035009">
    <property type="entry name" value="UCP035009_HSDR_N"/>
    <property type="match status" value="1"/>
</dbReference>
<dbReference type="GO" id="GO:0009307">
    <property type="term" value="P:DNA restriction-modification system"/>
    <property type="evidence" value="ECO:0007669"/>
    <property type="project" value="UniProtKB-KW"/>
</dbReference>
<accession>A0A6J4VXJ5</accession>
<gene>
    <name evidence="2" type="ORF">AVDCRST_MAG81-4763</name>
</gene>
<dbReference type="InterPro" id="IPR007409">
    <property type="entry name" value="Restrct_endonuc_type1_HsdR_N"/>
</dbReference>
<dbReference type="Pfam" id="PF04313">
    <property type="entry name" value="HSDR_N"/>
    <property type="match status" value="1"/>
</dbReference>
<organism evidence="2">
    <name type="scientific">uncultured Synechococcales cyanobacterium</name>
    <dbReference type="NCBI Taxonomy" id="1936017"/>
    <lineage>
        <taxon>Bacteria</taxon>
        <taxon>Bacillati</taxon>
        <taxon>Cyanobacteriota</taxon>
        <taxon>Cyanophyceae</taxon>
        <taxon>Synechococcales</taxon>
        <taxon>environmental samples</taxon>
    </lineage>
</organism>
<name>A0A6J4VXJ5_9CYAN</name>
<feature type="domain" description="Restriction endonuclease type I HsdR N-terminal" evidence="1">
    <location>
        <begin position="67"/>
        <end position="127"/>
    </location>
</feature>
<protein>
    <submittedName>
        <fullName evidence="2">Prophage Lp2 protein 6</fullName>
    </submittedName>
</protein>
<dbReference type="EMBL" id="CADCWO010000230">
    <property type="protein sequence ID" value="CAA9588525.1"/>
    <property type="molecule type" value="Genomic_DNA"/>
</dbReference>
<dbReference type="AlphaFoldDB" id="A0A6J4VXJ5"/>
<evidence type="ECO:0000259" key="1">
    <source>
        <dbReference type="Pfam" id="PF04313"/>
    </source>
</evidence>
<dbReference type="GO" id="GO:0009035">
    <property type="term" value="F:type I site-specific deoxyribonuclease activity"/>
    <property type="evidence" value="ECO:0007669"/>
    <property type="project" value="UniProtKB-EC"/>
</dbReference>
<dbReference type="InterPro" id="IPR017035">
    <property type="entry name" value="UCP035009_HsdR_All3000-type"/>
</dbReference>
<sequence length="370" mass="41853">MDFIDQIKPISEQISKLREHIKIEEATKSAFVMPLIQALGYNVFNPMEVCPEFIADAPGLKGETVNYAILRDGDPIMVFECKWCGEKLGYPSHGSQLYRYLSSTPAKFGVLTNGVLYRFYTDLEKPNMMDSKPFLEFNMLDLQEPLITELKSFSKSAFNPEGLQNVARNLMYTSEVKRIMAEQLADPEPDFVRFFAKKIYTENIAPAVMDKFKEITKRSLNEFIKERIIGTLQTALNAGEATSSNFPNGTASIGVITTEEELEGFHIVKAVLREAVDIKRIHSKDTKSYFAVLLDGNTWKTICRLYFNSKQKYIGLFDKDKKEIKTPISSLEDLYSFTSELRTAVSRLDKGSTTTEPSEIENEAVADAIA</sequence>